<proteinExistence type="predicted"/>
<dbReference type="Pfam" id="PF05648">
    <property type="entry name" value="PEX11"/>
    <property type="match status" value="1"/>
</dbReference>
<comment type="caution">
    <text evidence="5">The sequence shown here is derived from an EMBL/GenBank/DDBJ whole genome shotgun (WGS) entry which is preliminary data.</text>
</comment>
<organism evidence="5 6">
    <name type="scientific">Elasticomyces elasticus</name>
    <dbReference type="NCBI Taxonomy" id="574655"/>
    <lineage>
        <taxon>Eukaryota</taxon>
        <taxon>Fungi</taxon>
        <taxon>Dikarya</taxon>
        <taxon>Ascomycota</taxon>
        <taxon>Pezizomycotina</taxon>
        <taxon>Dothideomycetes</taxon>
        <taxon>Dothideomycetidae</taxon>
        <taxon>Mycosphaerellales</taxon>
        <taxon>Teratosphaeriaceae</taxon>
        <taxon>Elasticomyces</taxon>
    </lineage>
</organism>
<evidence type="ECO:0000256" key="2">
    <source>
        <dbReference type="ARBA" id="ARBA00023136"/>
    </source>
</evidence>
<dbReference type="Proteomes" id="UP001310594">
    <property type="component" value="Unassembled WGS sequence"/>
</dbReference>
<dbReference type="GO" id="GO:0016559">
    <property type="term" value="P:peroxisome fission"/>
    <property type="evidence" value="ECO:0007669"/>
    <property type="project" value="InterPro"/>
</dbReference>
<dbReference type="InterPro" id="IPR008733">
    <property type="entry name" value="PEX11"/>
</dbReference>
<keyword evidence="3" id="KW-0576">Peroxisome</keyword>
<dbReference type="GO" id="GO:0005778">
    <property type="term" value="C:peroxisomal membrane"/>
    <property type="evidence" value="ECO:0007669"/>
    <property type="project" value="UniProtKB-SubCell"/>
</dbReference>
<comment type="subcellular location">
    <subcellularLocation>
        <location evidence="4">Peroxisome membrane</location>
    </subcellularLocation>
</comment>
<sequence>MVADALIYHPVVSHYNRFVATTVGRDKTLRTIQYFSRFLAWYTYRTNSPAATVAFFEAIKKNFGSVRKAMRLGKFVEHFKAAAVASDAKSGSIDPVVKYLAVGRQLGYAFYMMLDNLAYFDQCGIKKFEGAARMQREASRAWLAGLACNIAAGTYQLYNLRVAARKQRDSQDAEKAVEAKKLERCVYRRAEAAEALTPHDRDQRATQLQLMSDICDSIVPSAALGLVNFDDGIVGLAGTTSSLIGLFAAWQKTA</sequence>
<evidence type="ECO:0000256" key="4">
    <source>
        <dbReference type="ARBA" id="ARBA00046271"/>
    </source>
</evidence>
<evidence type="ECO:0000313" key="5">
    <source>
        <dbReference type="EMBL" id="KAK5696648.1"/>
    </source>
</evidence>
<dbReference type="PANTHER" id="PTHR12652:SF50">
    <property type="entry name" value="PEROXIN 11"/>
    <property type="match status" value="1"/>
</dbReference>
<name>A0AAN7ZMN1_9PEZI</name>
<protein>
    <submittedName>
        <fullName evidence="5">Peroxisomal membrane protein PMP27</fullName>
    </submittedName>
</protein>
<evidence type="ECO:0000256" key="3">
    <source>
        <dbReference type="ARBA" id="ARBA00023140"/>
    </source>
</evidence>
<accession>A0AAN7ZMN1</accession>
<dbReference type="PANTHER" id="PTHR12652">
    <property type="entry name" value="PEROXISOMAL BIOGENESIS FACTOR 11"/>
    <property type="match status" value="1"/>
</dbReference>
<dbReference type="AlphaFoldDB" id="A0AAN7ZMN1"/>
<dbReference type="EMBL" id="JAVRQU010000012">
    <property type="protein sequence ID" value="KAK5696648.1"/>
    <property type="molecule type" value="Genomic_DNA"/>
</dbReference>
<evidence type="ECO:0000256" key="1">
    <source>
        <dbReference type="ARBA" id="ARBA00022593"/>
    </source>
</evidence>
<keyword evidence="1" id="KW-0962">Peroxisome biogenesis</keyword>
<gene>
    <name evidence="5" type="primary">PEX11</name>
    <name evidence="5" type="ORF">LTR97_007952</name>
</gene>
<keyword evidence="2" id="KW-0472">Membrane</keyword>
<evidence type="ECO:0000313" key="6">
    <source>
        <dbReference type="Proteomes" id="UP001310594"/>
    </source>
</evidence>
<reference evidence="5" key="1">
    <citation type="submission" date="2023-08" db="EMBL/GenBank/DDBJ databases">
        <title>Black Yeasts Isolated from many extreme environments.</title>
        <authorList>
            <person name="Coleine C."/>
            <person name="Stajich J.E."/>
            <person name="Selbmann L."/>
        </authorList>
    </citation>
    <scope>NUCLEOTIDE SEQUENCE</scope>
    <source>
        <strain evidence="5">CCFEE 5810</strain>
    </source>
</reference>